<accession>A0A1B6F8U5</accession>
<name>A0A1B6F8U5_9HEMI</name>
<evidence type="ECO:0000313" key="1">
    <source>
        <dbReference type="EMBL" id="JAS46658.1"/>
    </source>
</evidence>
<reference evidence="1" key="1">
    <citation type="submission" date="2015-11" db="EMBL/GenBank/DDBJ databases">
        <title>De novo transcriptome assembly of four potential Pierce s Disease insect vectors from Arizona vineyards.</title>
        <authorList>
            <person name="Tassone E.E."/>
        </authorList>
    </citation>
    <scope>NUCLEOTIDE SEQUENCE</scope>
</reference>
<dbReference type="EMBL" id="GECZ01023111">
    <property type="protein sequence ID" value="JAS46658.1"/>
    <property type="molecule type" value="Transcribed_RNA"/>
</dbReference>
<organism evidence="1">
    <name type="scientific">Cuerna arida</name>
    <dbReference type="NCBI Taxonomy" id="1464854"/>
    <lineage>
        <taxon>Eukaryota</taxon>
        <taxon>Metazoa</taxon>
        <taxon>Ecdysozoa</taxon>
        <taxon>Arthropoda</taxon>
        <taxon>Hexapoda</taxon>
        <taxon>Insecta</taxon>
        <taxon>Pterygota</taxon>
        <taxon>Neoptera</taxon>
        <taxon>Paraneoptera</taxon>
        <taxon>Hemiptera</taxon>
        <taxon>Auchenorrhyncha</taxon>
        <taxon>Membracoidea</taxon>
        <taxon>Cicadellidae</taxon>
        <taxon>Cicadellinae</taxon>
        <taxon>Proconiini</taxon>
        <taxon>Cuerna</taxon>
    </lineage>
</organism>
<protein>
    <submittedName>
        <fullName evidence="1">Uncharacterized protein</fullName>
    </submittedName>
</protein>
<gene>
    <name evidence="1" type="ORF">g.31885</name>
</gene>
<feature type="non-terminal residue" evidence="1">
    <location>
        <position position="1"/>
    </location>
</feature>
<dbReference type="AlphaFoldDB" id="A0A1B6F8U5"/>
<sequence>RTSGLLRAVIGTTADELQLSMFKQQRRHGAEMNRLLTQAGSCQTDSWCMDFGDGLHHCRSRASGLRWSTWVSRSVFGTVKDGLRDCDILTRRDCGGWTSWARLSFFGTAEVGLG</sequence>
<feature type="non-terminal residue" evidence="1">
    <location>
        <position position="114"/>
    </location>
</feature>
<proteinExistence type="predicted"/>